<gene>
    <name evidence="1" type="ORF">A3207_00340</name>
</gene>
<accession>A0A8J8TF50</accession>
<proteinExistence type="predicted"/>
<reference evidence="1" key="1">
    <citation type="submission" date="2016-03" db="EMBL/GenBank/DDBJ databases">
        <authorList>
            <person name="Borrel G."/>
            <person name="Mccann A."/>
            <person name="O'Toole P.W."/>
        </authorList>
    </citation>
    <scope>NUCLEOTIDE SEQUENCE</scope>
    <source>
        <strain evidence="1">183</strain>
    </source>
</reference>
<comment type="caution">
    <text evidence="1">The sequence shown here is derived from an EMBL/GenBank/DDBJ whole genome shotgun (WGS) entry which is preliminary data.</text>
</comment>
<sequence length="109" mass="12087">MMRITVLSMACCNPSLAKFDEKYLTLISEVLKQTGIEASVDLVHATEARMIPRYEFTGAILPLFNKYGQAVTPALFINESLTLYGGVPTQEKLTETFKKAEIAISQGRL</sequence>
<dbReference type="Gene3D" id="3.40.30.10">
    <property type="entry name" value="Glutaredoxin"/>
    <property type="match status" value="1"/>
</dbReference>
<dbReference type="GeneID" id="41323460"/>
<evidence type="ECO:0008006" key="3">
    <source>
        <dbReference type="Google" id="ProtNLM"/>
    </source>
</evidence>
<dbReference type="Proteomes" id="UP000752814">
    <property type="component" value="Unassembled WGS sequence"/>
</dbReference>
<name>A0A8J8TF50_9ARCH</name>
<evidence type="ECO:0000313" key="1">
    <source>
        <dbReference type="EMBL" id="TQS84528.1"/>
    </source>
</evidence>
<organism evidence="1 2">
    <name type="scientific">Candidatus Methanomassiliicoccus intestinalis</name>
    <dbReference type="NCBI Taxonomy" id="1406512"/>
    <lineage>
        <taxon>Archaea</taxon>
        <taxon>Methanobacteriati</taxon>
        <taxon>Thermoplasmatota</taxon>
        <taxon>Thermoplasmata</taxon>
        <taxon>Methanomassiliicoccales</taxon>
        <taxon>Methanomassiliicoccaceae</taxon>
        <taxon>Methanomassiliicoccus</taxon>
    </lineage>
</organism>
<dbReference type="EMBL" id="LVVT01000001">
    <property type="protein sequence ID" value="TQS84528.1"/>
    <property type="molecule type" value="Genomic_DNA"/>
</dbReference>
<protein>
    <recommendedName>
        <fullName evidence="3">Thioredoxin-like fold domain-containing protein</fullName>
    </recommendedName>
</protein>
<evidence type="ECO:0000313" key="2">
    <source>
        <dbReference type="Proteomes" id="UP000752814"/>
    </source>
</evidence>
<dbReference type="RefSeq" id="WP_048133971.1">
    <property type="nucleotide sequence ID" value="NZ_CAYAXV010000011.1"/>
</dbReference>
<dbReference type="AlphaFoldDB" id="A0A8J8TF50"/>